<dbReference type="InterPro" id="IPR050245">
    <property type="entry name" value="PrsA_foldase"/>
</dbReference>
<evidence type="ECO:0000256" key="2">
    <source>
        <dbReference type="ARBA" id="ARBA00007656"/>
    </source>
</evidence>
<dbReference type="NCBIfam" id="TIGR02933">
    <property type="entry name" value="nifM_nitrog"/>
    <property type="match status" value="1"/>
</dbReference>
<dbReference type="SUPFAM" id="SSF54534">
    <property type="entry name" value="FKBP-like"/>
    <property type="match status" value="1"/>
</dbReference>
<dbReference type="InterPro" id="IPR014282">
    <property type="entry name" value="Nitrogen_fix_NifM"/>
</dbReference>
<comment type="caution">
    <text evidence="7">The sequence shown here is derived from an EMBL/GenBank/DDBJ whole genome shotgun (WGS) entry which is preliminary data.</text>
</comment>
<dbReference type="PANTHER" id="PTHR47245">
    <property type="entry name" value="PEPTIDYLPROLYL ISOMERASE"/>
    <property type="match status" value="1"/>
</dbReference>
<dbReference type="EC" id="5.2.1.8" evidence="3"/>
<dbReference type="InterPro" id="IPR000297">
    <property type="entry name" value="PPIase_PpiC"/>
</dbReference>
<dbReference type="SUPFAM" id="SSF109998">
    <property type="entry name" value="Triger factor/SurA peptide-binding domain-like"/>
    <property type="match status" value="1"/>
</dbReference>
<dbReference type="InterPro" id="IPR023058">
    <property type="entry name" value="PPIase_PpiC_CS"/>
</dbReference>
<comment type="similarity">
    <text evidence="2">Belongs to the PpiC/parvulin rotamase family.</text>
</comment>
<evidence type="ECO:0000256" key="4">
    <source>
        <dbReference type="ARBA" id="ARBA00023110"/>
    </source>
</evidence>
<gene>
    <name evidence="7" type="primary">nifM</name>
    <name evidence="7" type="ORF">METHB2_40021</name>
</gene>
<dbReference type="PROSITE" id="PS01096">
    <property type="entry name" value="PPIC_PPIASE_1"/>
    <property type="match status" value="1"/>
</dbReference>
<protein>
    <recommendedName>
        <fullName evidence="3">peptidylprolyl isomerase</fullName>
        <ecNumber evidence="3">5.2.1.8</ecNumber>
    </recommendedName>
</protein>
<proteinExistence type="inferred from homology"/>
<keyword evidence="5 7" id="KW-0413">Isomerase</keyword>
<dbReference type="InterPro" id="IPR027304">
    <property type="entry name" value="Trigger_fact/SurA_dom_sf"/>
</dbReference>
<sequence>MTVIEKPAQLETDNLSYNLLRAALLLFKKSPAELAEAELNKAKIQALNEFRIESRVLNAPEAAAVIITEQELRQAYQEIRGRYDNESAFLGDLEKNRLDTASLMAALHRQCKVNTVLELIASLAPAISEVEIGIYYHLHADQFHLPERREACHIFISINPDYPENTCETALLRAQELAGKLHKKPYKFADLALRHSECPTALQGGVLGAVSRGTLYPELDAVLFSLKQGEVSNVVKSEIGFHVLLCKSIQKAETLSLAKATPKIRQLMKERARHTCQRAWIAGLPIPESGENNHEQ</sequence>
<dbReference type="InterPro" id="IPR046357">
    <property type="entry name" value="PPIase_dom_sf"/>
</dbReference>
<accession>A0A8S0YA89</accession>
<evidence type="ECO:0000256" key="5">
    <source>
        <dbReference type="PROSITE-ProRule" id="PRU00278"/>
    </source>
</evidence>
<dbReference type="PROSITE" id="PS50198">
    <property type="entry name" value="PPIC_PPIASE_2"/>
    <property type="match status" value="1"/>
</dbReference>
<dbReference type="EMBL" id="CADCXN010000069">
    <property type="protein sequence ID" value="CAA9891321.1"/>
    <property type="molecule type" value="Genomic_DNA"/>
</dbReference>
<dbReference type="RefSeq" id="WP_174626199.1">
    <property type="nucleotide sequence ID" value="NZ_CADCXN010000069.1"/>
</dbReference>
<keyword evidence="4 5" id="KW-0697">Rotamase</keyword>
<evidence type="ECO:0000259" key="6">
    <source>
        <dbReference type="PROSITE" id="PS50198"/>
    </source>
</evidence>
<evidence type="ECO:0000313" key="7">
    <source>
        <dbReference type="EMBL" id="CAA9891321.1"/>
    </source>
</evidence>
<evidence type="ECO:0000313" key="8">
    <source>
        <dbReference type="Proteomes" id="UP000494216"/>
    </source>
</evidence>
<dbReference type="GO" id="GO:0003755">
    <property type="term" value="F:peptidyl-prolyl cis-trans isomerase activity"/>
    <property type="evidence" value="ECO:0007669"/>
    <property type="project" value="UniProtKB-KW"/>
</dbReference>
<evidence type="ECO:0000256" key="3">
    <source>
        <dbReference type="ARBA" id="ARBA00013194"/>
    </source>
</evidence>
<organism evidence="7 8">
    <name type="scientific">Candidatus Methylobacter favarea</name>
    <dbReference type="NCBI Taxonomy" id="2707345"/>
    <lineage>
        <taxon>Bacteria</taxon>
        <taxon>Pseudomonadati</taxon>
        <taxon>Pseudomonadota</taxon>
        <taxon>Gammaproteobacteria</taxon>
        <taxon>Methylococcales</taxon>
        <taxon>Methylococcaceae</taxon>
        <taxon>Methylobacter</taxon>
    </lineage>
</organism>
<dbReference type="PANTHER" id="PTHR47245:SF2">
    <property type="entry name" value="PEPTIDYL-PROLYL CIS-TRANS ISOMERASE HP_0175-RELATED"/>
    <property type="match status" value="1"/>
</dbReference>
<dbReference type="AlphaFoldDB" id="A0A8S0YA89"/>
<dbReference type="Pfam" id="PF00639">
    <property type="entry name" value="Rotamase"/>
    <property type="match status" value="1"/>
</dbReference>
<feature type="domain" description="PpiC" evidence="6">
    <location>
        <begin position="146"/>
        <end position="248"/>
    </location>
</feature>
<dbReference type="Gene3D" id="3.10.50.40">
    <property type="match status" value="1"/>
</dbReference>
<comment type="catalytic activity">
    <reaction evidence="1">
        <text>[protein]-peptidylproline (omega=180) = [protein]-peptidylproline (omega=0)</text>
        <dbReference type="Rhea" id="RHEA:16237"/>
        <dbReference type="Rhea" id="RHEA-COMP:10747"/>
        <dbReference type="Rhea" id="RHEA-COMP:10748"/>
        <dbReference type="ChEBI" id="CHEBI:83833"/>
        <dbReference type="ChEBI" id="CHEBI:83834"/>
        <dbReference type="EC" id="5.2.1.8"/>
    </reaction>
</comment>
<keyword evidence="8" id="KW-1185">Reference proteome</keyword>
<dbReference type="Proteomes" id="UP000494216">
    <property type="component" value="Unassembled WGS sequence"/>
</dbReference>
<evidence type="ECO:0000256" key="1">
    <source>
        <dbReference type="ARBA" id="ARBA00000971"/>
    </source>
</evidence>
<reference evidence="7 8" key="1">
    <citation type="submission" date="2020-02" db="EMBL/GenBank/DDBJ databases">
        <authorList>
            <person name="Hogendoorn C."/>
        </authorList>
    </citation>
    <scope>NUCLEOTIDE SEQUENCE [LARGE SCALE GENOMIC DNA]</scope>
    <source>
        <strain evidence="7">METHB21</strain>
    </source>
</reference>
<name>A0A8S0YA89_9GAMM</name>